<keyword evidence="1" id="KW-0812">Transmembrane</keyword>
<proteinExistence type="predicted"/>
<dbReference type="Gene3D" id="3.40.50.150">
    <property type="entry name" value="Vaccinia Virus protein VP39"/>
    <property type="match status" value="1"/>
</dbReference>
<dbReference type="Proteomes" id="UP000252415">
    <property type="component" value="Unassembled WGS sequence"/>
</dbReference>
<feature type="transmembrane region" description="Helical" evidence="1">
    <location>
        <begin position="55"/>
        <end position="82"/>
    </location>
</feature>
<dbReference type="EMBL" id="QPJD01000022">
    <property type="protein sequence ID" value="RCW41586.1"/>
    <property type="molecule type" value="Genomic_DNA"/>
</dbReference>
<sequence length="380" mass="43630">MKEYSSQFSSLFINGFALTTLVVCFLLGVVLNVLFMRKDITQGTWKKFYHRCAYLLHYSFLFLFVVMIAVFLVFVIGSIVIFTSPLKEISFALTFIYILTELITGLTVLVVSVGILALLASALVSKFHRFRNVLNSLQYEKWGLLQNWSATTRAFNKRKEWIQRIYPELLVQLQSTSVDTHLQIVSVAANAGEYERKIAGFLQTEFTSPSHLLASDLVSIEEYKRQEPSDPPNFMYSAKSYDAIEVNQLLHDHGLQHTDCIIDFKGSMWHSVEAASRGKKSEALESIMMSFHSALSSNGFIVIEAYKRKPFTHLLNNLSCKLFKKIWYYAEKSSDTMIRPHFEKSYILQQSFSRIEVGSGMYKLAIYRKRDLQEAQQKAS</sequence>
<gene>
    <name evidence="2" type="ORF">DFP97_12222</name>
</gene>
<dbReference type="InterPro" id="IPR029063">
    <property type="entry name" value="SAM-dependent_MTases_sf"/>
</dbReference>
<evidence type="ECO:0000313" key="2">
    <source>
        <dbReference type="EMBL" id="RCW41586.1"/>
    </source>
</evidence>
<dbReference type="RefSeq" id="WP_114383685.1">
    <property type="nucleotide sequence ID" value="NZ_QPJD01000022.1"/>
</dbReference>
<accession>A0A368VLL5</accession>
<evidence type="ECO:0000313" key="3">
    <source>
        <dbReference type="Proteomes" id="UP000252415"/>
    </source>
</evidence>
<organism evidence="2 3">
    <name type="scientific">Paenibacillus prosopidis</name>
    <dbReference type="NCBI Taxonomy" id="630520"/>
    <lineage>
        <taxon>Bacteria</taxon>
        <taxon>Bacillati</taxon>
        <taxon>Bacillota</taxon>
        <taxon>Bacilli</taxon>
        <taxon>Bacillales</taxon>
        <taxon>Paenibacillaceae</taxon>
        <taxon>Paenibacillus</taxon>
    </lineage>
</organism>
<evidence type="ECO:0000256" key="1">
    <source>
        <dbReference type="SAM" id="Phobius"/>
    </source>
</evidence>
<keyword evidence="1" id="KW-1133">Transmembrane helix</keyword>
<keyword evidence="1" id="KW-0472">Membrane</keyword>
<evidence type="ECO:0008006" key="4">
    <source>
        <dbReference type="Google" id="ProtNLM"/>
    </source>
</evidence>
<dbReference type="AlphaFoldDB" id="A0A368VLL5"/>
<protein>
    <recommendedName>
        <fullName evidence="4">Methyltransferase</fullName>
    </recommendedName>
</protein>
<comment type="caution">
    <text evidence="2">The sequence shown here is derived from an EMBL/GenBank/DDBJ whole genome shotgun (WGS) entry which is preliminary data.</text>
</comment>
<feature type="transmembrane region" description="Helical" evidence="1">
    <location>
        <begin position="12"/>
        <end position="35"/>
    </location>
</feature>
<reference evidence="2 3" key="1">
    <citation type="submission" date="2018-07" db="EMBL/GenBank/DDBJ databases">
        <title>Genomic Encyclopedia of Type Strains, Phase III (KMG-III): the genomes of soil and plant-associated and newly described type strains.</title>
        <authorList>
            <person name="Whitman W."/>
        </authorList>
    </citation>
    <scope>NUCLEOTIDE SEQUENCE [LARGE SCALE GENOMIC DNA]</scope>
    <source>
        <strain evidence="2 3">CECT 7506</strain>
    </source>
</reference>
<keyword evidence="3" id="KW-1185">Reference proteome</keyword>
<feature type="transmembrane region" description="Helical" evidence="1">
    <location>
        <begin position="102"/>
        <end position="124"/>
    </location>
</feature>
<name>A0A368VLL5_9BACL</name>